<evidence type="ECO:0000256" key="6">
    <source>
        <dbReference type="ARBA" id="ARBA00023136"/>
    </source>
</evidence>
<feature type="transmembrane region" description="Helical" evidence="7">
    <location>
        <begin position="7"/>
        <end position="25"/>
    </location>
</feature>
<dbReference type="GO" id="GO:0009306">
    <property type="term" value="P:protein secretion"/>
    <property type="evidence" value="ECO:0007669"/>
    <property type="project" value="InterPro"/>
</dbReference>
<evidence type="ECO:0000256" key="5">
    <source>
        <dbReference type="ARBA" id="ARBA00022989"/>
    </source>
</evidence>
<organism evidence="8">
    <name type="scientific">bioreactor metagenome</name>
    <dbReference type="NCBI Taxonomy" id="1076179"/>
    <lineage>
        <taxon>unclassified sequences</taxon>
        <taxon>metagenomes</taxon>
        <taxon>ecological metagenomes</taxon>
    </lineage>
</organism>
<feature type="transmembrane region" description="Helical" evidence="7">
    <location>
        <begin position="31"/>
        <end position="49"/>
    </location>
</feature>
<feature type="transmembrane region" description="Helical" evidence="7">
    <location>
        <begin position="189"/>
        <end position="210"/>
    </location>
</feature>
<dbReference type="InterPro" id="IPR001712">
    <property type="entry name" value="T3SS_FHIPEP"/>
</dbReference>
<evidence type="ECO:0000256" key="1">
    <source>
        <dbReference type="ARBA" id="ARBA00004651"/>
    </source>
</evidence>
<dbReference type="NCBIfam" id="TIGR01398">
    <property type="entry name" value="FlhA"/>
    <property type="match status" value="1"/>
</dbReference>
<name>A0A644Z533_9ZZZZ</name>
<dbReference type="EMBL" id="VSSQ01007356">
    <property type="protein sequence ID" value="MPM35669.1"/>
    <property type="molecule type" value="Genomic_DNA"/>
</dbReference>
<dbReference type="Gene3D" id="1.10.8.540">
    <property type="entry name" value="FHIPEP family, domain 3"/>
    <property type="match status" value="1"/>
</dbReference>
<keyword evidence="4 7" id="KW-0812">Transmembrane</keyword>
<dbReference type="GO" id="GO:0044780">
    <property type="term" value="P:bacterial-type flagellum assembly"/>
    <property type="evidence" value="ECO:0007669"/>
    <property type="project" value="InterPro"/>
</dbReference>
<gene>
    <name evidence="8" type="primary">flhA_13</name>
    <name evidence="8" type="ORF">SDC9_82262</name>
</gene>
<comment type="similarity">
    <text evidence="2">Belongs to the FHIPEP (flagella/HR/invasion proteins export pore) family.</text>
</comment>
<dbReference type="InterPro" id="IPR042194">
    <property type="entry name" value="FHIPEP_1"/>
</dbReference>
<dbReference type="InterPro" id="IPR042193">
    <property type="entry name" value="FHIPEP_3"/>
</dbReference>
<dbReference type="PANTHER" id="PTHR30161">
    <property type="entry name" value="FLAGELLAR EXPORT PROTEIN, MEMBRANE FLHA SUBUNIT-RELATED"/>
    <property type="match status" value="1"/>
</dbReference>
<evidence type="ECO:0000256" key="2">
    <source>
        <dbReference type="ARBA" id="ARBA00008835"/>
    </source>
</evidence>
<keyword evidence="8" id="KW-0966">Cell projection</keyword>
<sequence length="679" mass="74511">MKISDVTISGIILGVIMIIIIPLPTWMLDSLLIMNITISIFILLATLFVSKALDFSVLPTLLLITTLFRLALNLSSTKLILGNGGYAGEVIKTFGNFVIGGNLVVGIVAFIIIVAIQFVVITKGAERVSEVGARFTLDAMPGKQMAVDADLNTGAIDEATARKRRSDIQREADFYGAMDGASKFVKGDAIISIIITIVNIVGGLIVGMTMEGMQFSEAVNIFTLATVGDGLVSQIPALLISTSTGIIVTRSASEGSFGSDLNKQLLSNPDIMIICGGILLILSLVPGFPKLQFILLAIIMLGAGNYLHGKAKKAQIPVTQETKEEEIAEEKRKPENVLNLLQVEQLELEFGYGLVPLVDVNLGGDLLDRVILIRRQCAIDLGIILPSVRMRDNVRLGTNEYRILIKGVETAKGEVMPDHYLAINSDGVEETITGVETIEPTFGLPALWITKKQREKAELLGYTTIDPPSVITTHLMEVIKRHSSELMNRQQVKMLIENLAQSQPALVEEVIPKMFSYGDIQKILVRLLKENVPIKNFATIIETLADYGTITKNPDDLTEYVRQNLSRVITNRFLSDDDIAVMALDSKLEQLIIEKTKRTEMGTVTILEPSQLQSIFKSTREIMDKMDIQGKKPVAITAPVVRSKFKKIIEQIAPSLTVLSYAEVDQSMELHIENIIKIA</sequence>
<evidence type="ECO:0000256" key="4">
    <source>
        <dbReference type="ARBA" id="ARBA00022692"/>
    </source>
</evidence>
<accession>A0A644Z533</accession>
<keyword evidence="5 7" id="KW-1133">Transmembrane helix</keyword>
<feature type="transmembrane region" description="Helical" evidence="7">
    <location>
        <begin position="56"/>
        <end position="74"/>
    </location>
</feature>
<feature type="transmembrane region" description="Helical" evidence="7">
    <location>
        <begin position="265"/>
        <end position="285"/>
    </location>
</feature>
<feature type="transmembrane region" description="Helical" evidence="7">
    <location>
        <begin position="230"/>
        <end position="253"/>
    </location>
</feature>
<proteinExistence type="inferred from homology"/>
<dbReference type="InterPro" id="IPR006301">
    <property type="entry name" value="FlhA"/>
</dbReference>
<keyword evidence="8" id="KW-0969">Cilium</keyword>
<keyword evidence="3" id="KW-1003">Cell membrane</keyword>
<evidence type="ECO:0000313" key="8">
    <source>
        <dbReference type="EMBL" id="MPM35669.1"/>
    </source>
</evidence>
<dbReference type="Gene3D" id="3.40.30.60">
    <property type="entry name" value="FHIPEP family, domain 1"/>
    <property type="match status" value="1"/>
</dbReference>
<feature type="transmembrane region" description="Helical" evidence="7">
    <location>
        <begin position="94"/>
        <end position="120"/>
    </location>
</feature>
<dbReference type="PANTHER" id="PTHR30161:SF1">
    <property type="entry name" value="FLAGELLAR BIOSYNTHESIS PROTEIN FLHA-RELATED"/>
    <property type="match status" value="1"/>
</dbReference>
<dbReference type="GO" id="GO:0005886">
    <property type="term" value="C:plasma membrane"/>
    <property type="evidence" value="ECO:0007669"/>
    <property type="project" value="UniProtKB-SubCell"/>
</dbReference>
<dbReference type="PIRSF" id="PIRSF005419">
    <property type="entry name" value="FlhA"/>
    <property type="match status" value="1"/>
</dbReference>
<evidence type="ECO:0000256" key="3">
    <source>
        <dbReference type="ARBA" id="ARBA00022475"/>
    </source>
</evidence>
<reference evidence="8" key="1">
    <citation type="submission" date="2019-08" db="EMBL/GenBank/DDBJ databases">
        <authorList>
            <person name="Kucharzyk K."/>
            <person name="Murdoch R.W."/>
            <person name="Higgins S."/>
            <person name="Loffler F."/>
        </authorList>
    </citation>
    <scope>NUCLEOTIDE SEQUENCE</scope>
</reference>
<comment type="caution">
    <text evidence="8">The sequence shown here is derived from an EMBL/GenBank/DDBJ whole genome shotgun (WGS) entry which is preliminary data.</text>
</comment>
<dbReference type="PRINTS" id="PR00949">
    <property type="entry name" value="TYPE3IMAPROT"/>
</dbReference>
<keyword evidence="8" id="KW-0282">Flagellum</keyword>
<dbReference type="Pfam" id="PF00771">
    <property type="entry name" value="FHIPEP"/>
    <property type="match status" value="1"/>
</dbReference>
<protein>
    <submittedName>
        <fullName evidence="8">Flagellar biosynthesis protein FlhA</fullName>
    </submittedName>
</protein>
<evidence type="ECO:0000256" key="7">
    <source>
        <dbReference type="SAM" id="Phobius"/>
    </source>
</evidence>
<keyword evidence="6 7" id="KW-0472">Membrane</keyword>
<dbReference type="Gene3D" id="3.40.50.12790">
    <property type="entry name" value="FHIPEP family, domain 4"/>
    <property type="match status" value="1"/>
</dbReference>
<dbReference type="InterPro" id="IPR042196">
    <property type="entry name" value="FHIPEP_4"/>
</dbReference>
<dbReference type="AlphaFoldDB" id="A0A644Z533"/>
<comment type="subcellular location">
    <subcellularLocation>
        <location evidence="1">Cell membrane</location>
        <topology evidence="1">Multi-pass membrane protein</topology>
    </subcellularLocation>
</comment>